<evidence type="ECO:0000256" key="1">
    <source>
        <dbReference type="SAM" id="MobiDB-lite"/>
    </source>
</evidence>
<organism evidence="3 4">
    <name type="scientific">Longispora fulva</name>
    <dbReference type="NCBI Taxonomy" id="619741"/>
    <lineage>
        <taxon>Bacteria</taxon>
        <taxon>Bacillati</taxon>
        <taxon>Actinomycetota</taxon>
        <taxon>Actinomycetes</taxon>
        <taxon>Micromonosporales</taxon>
        <taxon>Micromonosporaceae</taxon>
        <taxon>Longispora</taxon>
    </lineage>
</organism>
<dbReference type="InterPro" id="IPR021403">
    <property type="entry name" value="DUF3043"/>
</dbReference>
<name>A0A8J7KM22_9ACTN</name>
<dbReference type="Pfam" id="PF11241">
    <property type="entry name" value="DUF3043"/>
    <property type="match status" value="1"/>
</dbReference>
<gene>
    <name evidence="3" type="ORF">IW245_004860</name>
</gene>
<dbReference type="AlphaFoldDB" id="A0A8J7KM22"/>
<accession>A0A8J7KM22</accession>
<sequence>MTEVATDAPAEGEAQAGVKSRTPGKGRPTPKRSVAQARKPVEPPPTNRKEAAKRARAVRMADRADERAGMLRGDEKYLLPRDRGPERRLTRDIVDSRRTVGTWFFAAALLILVGTNPAWPLVVQTTSQLLWLVIAVLFVGDSILLSRKVSKMVWERFPKTEQRKPGLFMYAIMRSITFRKLRMPKPLVNIGDKI</sequence>
<evidence type="ECO:0000313" key="3">
    <source>
        <dbReference type="EMBL" id="MBG6138666.1"/>
    </source>
</evidence>
<evidence type="ECO:0000256" key="2">
    <source>
        <dbReference type="SAM" id="Phobius"/>
    </source>
</evidence>
<dbReference type="RefSeq" id="WP_233473147.1">
    <property type="nucleotide sequence ID" value="NZ_BONS01000025.1"/>
</dbReference>
<proteinExistence type="predicted"/>
<keyword evidence="4" id="KW-1185">Reference proteome</keyword>
<dbReference type="Proteomes" id="UP000622552">
    <property type="component" value="Unassembled WGS sequence"/>
</dbReference>
<evidence type="ECO:0000313" key="4">
    <source>
        <dbReference type="Proteomes" id="UP000622552"/>
    </source>
</evidence>
<keyword evidence="2" id="KW-0472">Membrane</keyword>
<keyword evidence="2" id="KW-1133">Transmembrane helix</keyword>
<protein>
    <recommendedName>
        <fullName evidence="5">DUF3043 domain-containing protein</fullName>
    </recommendedName>
</protein>
<dbReference type="EMBL" id="JADOUF010000001">
    <property type="protein sequence ID" value="MBG6138666.1"/>
    <property type="molecule type" value="Genomic_DNA"/>
</dbReference>
<feature type="region of interest" description="Disordered" evidence="1">
    <location>
        <begin position="1"/>
        <end position="53"/>
    </location>
</feature>
<comment type="caution">
    <text evidence="3">The sequence shown here is derived from an EMBL/GenBank/DDBJ whole genome shotgun (WGS) entry which is preliminary data.</text>
</comment>
<feature type="transmembrane region" description="Helical" evidence="2">
    <location>
        <begin position="128"/>
        <end position="146"/>
    </location>
</feature>
<feature type="transmembrane region" description="Helical" evidence="2">
    <location>
        <begin position="100"/>
        <end position="122"/>
    </location>
</feature>
<keyword evidence="2" id="KW-0812">Transmembrane</keyword>
<evidence type="ECO:0008006" key="5">
    <source>
        <dbReference type="Google" id="ProtNLM"/>
    </source>
</evidence>
<reference evidence="3" key="1">
    <citation type="submission" date="2020-11" db="EMBL/GenBank/DDBJ databases">
        <title>Sequencing the genomes of 1000 actinobacteria strains.</title>
        <authorList>
            <person name="Klenk H.-P."/>
        </authorList>
    </citation>
    <scope>NUCLEOTIDE SEQUENCE</scope>
    <source>
        <strain evidence="3">DSM 45356</strain>
    </source>
</reference>